<evidence type="ECO:0000256" key="1">
    <source>
        <dbReference type="PIRSR" id="PIRSR634015-1"/>
    </source>
</evidence>
<dbReference type="InterPro" id="IPR034015">
    <property type="entry name" value="M1_LTA4H"/>
</dbReference>
<keyword evidence="3" id="KW-0732">Signal</keyword>
<feature type="domain" description="Peptidase M1 membrane alanine aminopeptidase" evidence="4">
    <location>
        <begin position="346"/>
        <end position="499"/>
    </location>
</feature>
<feature type="chain" id="PRO_5013243145" evidence="3">
    <location>
        <begin position="25"/>
        <end position="619"/>
    </location>
</feature>
<dbReference type="Pfam" id="PF01433">
    <property type="entry name" value="Peptidase_M1"/>
    <property type="match status" value="1"/>
</dbReference>
<dbReference type="OrthoDB" id="9814383at2"/>
<keyword evidence="6" id="KW-1185">Reference proteome</keyword>
<feature type="binding site" evidence="2">
    <location>
        <position position="358"/>
    </location>
    <ligand>
        <name>Zn(2+)</name>
        <dbReference type="ChEBI" id="CHEBI:29105"/>
        <note>catalytic</note>
    </ligand>
</feature>
<dbReference type="Proteomes" id="UP000223913">
    <property type="component" value="Unassembled WGS sequence"/>
</dbReference>
<reference evidence="5 6" key="1">
    <citation type="submission" date="2017-10" db="EMBL/GenBank/DDBJ databases">
        <title>The draft genome sequence of Lewinella nigricans NBRC 102662.</title>
        <authorList>
            <person name="Wang K."/>
        </authorList>
    </citation>
    <scope>NUCLEOTIDE SEQUENCE [LARGE SCALE GENOMIC DNA]</scope>
    <source>
        <strain evidence="5 6">NBRC 102662</strain>
    </source>
</reference>
<dbReference type="PANTHER" id="PTHR45726:SF3">
    <property type="entry name" value="LEUKOTRIENE A-4 HYDROLASE"/>
    <property type="match status" value="1"/>
</dbReference>
<dbReference type="CDD" id="cd09604">
    <property type="entry name" value="M1_APN_like"/>
    <property type="match status" value="1"/>
</dbReference>
<feature type="active site" description="Proton donor" evidence="1">
    <location>
        <position position="443"/>
    </location>
</feature>
<gene>
    <name evidence="5" type="ORF">CRP01_24920</name>
</gene>
<comment type="caution">
    <text evidence="5">The sequence shown here is derived from an EMBL/GenBank/DDBJ whole genome shotgun (WGS) entry which is preliminary data.</text>
</comment>
<comment type="cofactor">
    <cofactor evidence="2">
        <name>Zn(2+)</name>
        <dbReference type="ChEBI" id="CHEBI:29105"/>
    </cofactor>
    <text evidence="2">Binds 1 zinc ion per subunit.</text>
</comment>
<evidence type="ECO:0000259" key="4">
    <source>
        <dbReference type="Pfam" id="PF01433"/>
    </source>
</evidence>
<feature type="signal peptide" evidence="3">
    <location>
        <begin position="1"/>
        <end position="24"/>
    </location>
</feature>
<feature type="binding site" evidence="2">
    <location>
        <position position="377"/>
    </location>
    <ligand>
        <name>Zn(2+)</name>
        <dbReference type="ChEBI" id="CHEBI:29105"/>
        <note>catalytic</note>
    </ligand>
</feature>
<proteinExistence type="predicted"/>
<dbReference type="RefSeq" id="WP_099152826.1">
    <property type="nucleotide sequence ID" value="NZ_PDUD01000029.1"/>
</dbReference>
<feature type="active site" description="Proton acceptor" evidence="1">
    <location>
        <position position="355"/>
    </location>
</feature>
<protein>
    <submittedName>
        <fullName evidence="5">Peptidase M1</fullName>
    </submittedName>
</protein>
<evidence type="ECO:0000313" key="5">
    <source>
        <dbReference type="EMBL" id="PHN03794.1"/>
    </source>
</evidence>
<dbReference type="EMBL" id="PDUD01000029">
    <property type="protein sequence ID" value="PHN03794.1"/>
    <property type="molecule type" value="Genomic_DNA"/>
</dbReference>
<evidence type="ECO:0000313" key="6">
    <source>
        <dbReference type="Proteomes" id="UP000223913"/>
    </source>
</evidence>
<evidence type="ECO:0000256" key="2">
    <source>
        <dbReference type="PIRSR" id="PIRSR634015-3"/>
    </source>
</evidence>
<dbReference type="PANTHER" id="PTHR45726">
    <property type="entry name" value="LEUKOTRIENE A-4 HYDROLASE"/>
    <property type="match status" value="1"/>
</dbReference>
<keyword evidence="2" id="KW-0479">Metal-binding</keyword>
<organism evidence="5 6">
    <name type="scientific">Flavilitoribacter nigricans (strain ATCC 23147 / DSM 23189 / NBRC 102662 / NCIMB 1420 / SS-2)</name>
    <name type="common">Lewinella nigricans</name>
    <dbReference type="NCBI Taxonomy" id="1122177"/>
    <lineage>
        <taxon>Bacteria</taxon>
        <taxon>Pseudomonadati</taxon>
        <taxon>Bacteroidota</taxon>
        <taxon>Saprospiria</taxon>
        <taxon>Saprospirales</taxon>
        <taxon>Lewinellaceae</taxon>
        <taxon>Flavilitoribacter</taxon>
    </lineage>
</organism>
<accession>A0A2D0N5L8</accession>
<dbReference type="AlphaFoldDB" id="A0A2D0N5L8"/>
<dbReference type="GO" id="GO:0008270">
    <property type="term" value="F:zinc ion binding"/>
    <property type="evidence" value="ECO:0007669"/>
    <property type="project" value="InterPro"/>
</dbReference>
<dbReference type="SUPFAM" id="SSF55486">
    <property type="entry name" value="Metalloproteases ('zincins'), catalytic domain"/>
    <property type="match status" value="1"/>
</dbReference>
<dbReference type="InterPro" id="IPR014782">
    <property type="entry name" value="Peptidase_M1_dom"/>
</dbReference>
<feature type="binding site" evidence="2">
    <location>
        <position position="354"/>
    </location>
    <ligand>
        <name>Zn(2+)</name>
        <dbReference type="ChEBI" id="CHEBI:29105"/>
        <note>catalytic</note>
    </ligand>
</feature>
<sequence>MTNNTKKLSLLFAGFLLFTGLVSAQPDRWQQAAKYEMDIDFDVKTHQFTGKQTLEYTNNSPDQLDRVFYHLYFNAFQPNSMMDMRSRTIADPDSRVGSRISKLGPKEIGYHHILSLTQDGKPVKYEVVGTILEVELDHPIEPNSSSVFVMEFESQVPEQIRRSGRNNAEGVDYSMAQWYPKMCEYDYQGWHANPYIGREFHGIWGDFDVTIHIDKEYVVAATGYLQEPEKIGFGYAGGTDVKHKGKKVSWQFIAPNVHDFVWAADPDYTHETLERPDGLTLHFFYIKTDNNADAWSQLPNIMTNAFDFINKRYGQYAYRQYSFIQGGDGGMEYPMATLITGERGLNSLVGVSVHELMHSWYQMMLGTNESLYAWMDEGFTSFASSEVTNHLREQGLLPGNSRENPHVGTVRGFAQFTQTGLEEPLSTHSDHFVTNTAYGRAAYTKGAVFLVQMNYILGDETFRKAMLDYFNTWKFKHPNANDFIRIMEKNSGLELDWFKEYFVNTTHTIDYGVKSVSEEGQKTKVELQKVGVMPMPLDVRVTYADGTEEYFNIALRMMRGNKPAEMADAKYSNLVDWPWTHPEYSFELPVSIDKISKIEIDPSGRMADVDLSNNVWEGN</sequence>
<dbReference type="GO" id="GO:0008237">
    <property type="term" value="F:metallopeptidase activity"/>
    <property type="evidence" value="ECO:0007669"/>
    <property type="project" value="InterPro"/>
</dbReference>
<name>A0A2D0N5L8_FLAN2</name>
<dbReference type="InterPro" id="IPR027268">
    <property type="entry name" value="Peptidase_M4/M1_CTD_sf"/>
</dbReference>
<evidence type="ECO:0000256" key="3">
    <source>
        <dbReference type="SAM" id="SignalP"/>
    </source>
</evidence>
<dbReference type="Gene3D" id="1.10.390.10">
    <property type="entry name" value="Neutral Protease Domain 2"/>
    <property type="match status" value="1"/>
</dbReference>
<keyword evidence="2" id="KW-0862">Zinc</keyword>